<protein>
    <submittedName>
        <fullName evidence="1">Uncharacterized protein</fullName>
    </submittedName>
</protein>
<comment type="caution">
    <text evidence="1">The sequence shown here is derived from an EMBL/GenBank/DDBJ whole genome shotgun (WGS) entry which is preliminary data.</text>
</comment>
<gene>
    <name evidence="1" type="ORF">RRG08_050113</name>
</gene>
<keyword evidence="2" id="KW-1185">Reference proteome</keyword>
<name>A0AAE1DAJ9_9GAST</name>
<reference evidence="1" key="1">
    <citation type="journal article" date="2023" name="G3 (Bethesda)">
        <title>A reference genome for the long-term kleptoplast-retaining sea slug Elysia crispata morphotype clarki.</title>
        <authorList>
            <person name="Eastman K.E."/>
            <person name="Pendleton A.L."/>
            <person name="Shaikh M.A."/>
            <person name="Suttiyut T."/>
            <person name="Ogas R."/>
            <person name="Tomko P."/>
            <person name="Gavelis G."/>
            <person name="Widhalm J.R."/>
            <person name="Wisecaver J.H."/>
        </authorList>
    </citation>
    <scope>NUCLEOTIDE SEQUENCE</scope>
    <source>
        <strain evidence="1">ECLA1</strain>
    </source>
</reference>
<evidence type="ECO:0000313" key="1">
    <source>
        <dbReference type="EMBL" id="KAK3763411.1"/>
    </source>
</evidence>
<accession>A0AAE1DAJ9</accession>
<evidence type="ECO:0000313" key="2">
    <source>
        <dbReference type="Proteomes" id="UP001283361"/>
    </source>
</evidence>
<sequence length="189" mass="19845">MRLCSSRGSGLYLRNNRSTNQAGGVSGGLAASFSSDLDLGGGSEASKRAEVRKTKSLLPLTTHATTGARCQGRLRFGLNGGSALPLTTHATKGARCQGRLRFGLNGGSALSLTTHATTGARCQGRLRFGLNRWSARAEHPPSEPLGLLEAGWTASRDFRKRLNLEVCNVCTLCPAGQSMFAAPGKALTE</sequence>
<organism evidence="1 2">
    <name type="scientific">Elysia crispata</name>
    <name type="common">lettuce slug</name>
    <dbReference type="NCBI Taxonomy" id="231223"/>
    <lineage>
        <taxon>Eukaryota</taxon>
        <taxon>Metazoa</taxon>
        <taxon>Spiralia</taxon>
        <taxon>Lophotrochozoa</taxon>
        <taxon>Mollusca</taxon>
        <taxon>Gastropoda</taxon>
        <taxon>Heterobranchia</taxon>
        <taxon>Euthyneura</taxon>
        <taxon>Panpulmonata</taxon>
        <taxon>Sacoglossa</taxon>
        <taxon>Placobranchoidea</taxon>
        <taxon>Plakobranchidae</taxon>
        <taxon>Elysia</taxon>
    </lineage>
</organism>
<dbReference type="AlphaFoldDB" id="A0AAE1DAJ9"/>
<dbReference type="Proteomes" id="UP001283361">
    <property type="component" value="Unassembled WGS sequence"/>
</dbReference>
<proteinExistence type="predicted"/>
<dbReference type="EMBL" id="JAWDGP010004563">
    <property type="protein sequence ID" value="KAK3763411.1"/>
    <property type="molecule type" value="Genomic_DNA"/>
</dbReference>